<organism evidence="2 3">
    <name type="scientific">Paenibacillus amylolyticus</name>
    <dbReference type="NCBI Taxonomy" id="1451"/>
    <lineage>
        <taxon>Bacteria</taxon>
        <taxon>Bacillati</taxon>
        <taxon>Bacillota</taxon>
        <taxon>Bacilli</taxon>
        <taxon>Bacillales</taxon>
        <taxon>Paenibacillaceae</taxon>
        <taxon>Paenibacillus</taxon>
    </lineage>
</organism>
<evidence type="ECO:0000256" key="1">
    <source>
        <dbReference type="ARBA" id="ARBA00005721"/>
    </source>
</evidence>
<dbReference type="EMBL" id="RIAS01000032">
    <property type="protein sequence ID" value="KAA8787830.1"/>
    <property type="molecule type" value="Genomic_DNA"/>
</dbReference>
<dbReference type="RefSeq" id="WP_151458137.1">
    <property type="nucleotide sequence ID" value="NZ_RIAS01000032.1"/>
</dbReference>
<comment type="similarity">
    <text evidence="1">Belongs to the asp23 family.</text>
</comment>
<sequence>MEQNTSDYLRSIVEDIFYVENKEMVIMLIQTGLGKTTFSKETISKFVSMALDMTDGLVLSSTYIGSITRKLTGNTAGIELREHDKGIDIHLSIIVQYGMRLHEVCRELQYKVKDVVEDFTGLTIIAIHLKIEGITV</sequence>
<dbReference type="Proteomes" id="UP000323664">
    <property type="component" value="Unassembled WGS sequence"/>
</dbReference>
<name>A0A5M9X1L4_PAEAM</name>
<dbReference type="Pfam" id="PF03780">
    <property type="entry name" value="Asp23"/>
    <property type="match status" value="1"/>
</dbReference>
<proteinExistence type="inferred from homology"/>
<dbReference type="InterPro" id="IPR005531">
    <property type="entry name" value="Asp23"/>
</dbReference>
<dbReference type="OrthoDB" id="9791482at2"/>
<dbReference type="PANTHER" id="PTHR34297">
    <property type="entry name" value="HYPOTHETICAL CYTOSOLIC PROTEIN-RELATED"/>
    <property type="match status" value="1"/>
</dbReference>
<comment type="caution">
    <text evidence="2">The sequence shown here is derived from an EMBL/GenBank/DDBJ whole genome shotgun (WGS) entry which is preliminary data.</text>
</comment>
<dbReference type="AlphaFoldDB" id="A0A5M9X1L4"/>
<gene>
    <name evidence="2" type="ORF">EC604_28820</name>
</gene>
<evidence type="ECO:0000313" key="3">
    <source>
        <dbReference type="Proteomes" id="UP000323664"/>
    </source>
</evidence>
<reference evidence="2 3" key="1">
    <citation type="journal article" date="2019" name="J. Ind. Microbiol. Biotechnol.">
        <title>Paenibacillus amylolyticus 27C64 has a diverse set of carbohydrate-active enzymes and complete pectin deconstruction system.</title>
        <authorList>
            <person name="Keggi C."/>
            <person name="Doran-Peterson J."/>
        </authorList>
    </citation>
    <scope>NUCLEOTIDE SEQUENCE [LARGE SCALE GENOMIC DNA]</scope>
    <source>
        <strain evidence="2 3">27C64</strain>
    </source>
</reference>
<evidence type="ECO:0000313" key="2">
    <source>
        <dbReference type="EMBL" id="KAA8787830.1"/>
    </source>
</evidence>
<protein>
    <submittedName>
        <fullName evidence="2">Asp23/Gls24 family envelope stress response protein</fullName>
    </submittedName>
</protein>
<accession>A0A5M9X1L4</accession>